<dbReference type="InterPro" id="IPR013538">
    <property type="entry name" value="ASHA1/2-like_C"/>
</dbReference>
<evidence type="ECO:0000313" key="5">
    <source>
        <dbReference type="Proteomes" id="UP000494269"/>
    </source>
</evidence>
<evidence type="ECO:0000256" key="1">
    <source>
        <dbReference type="ARBA" id="ARBA00006817"/>
    </source>
</evidence>
<dbReference type="AlphaFoldDB" id="A0A6S6ZSQ8"/>
<feature type="domain" description="Activator of Hsp90 ATPase homologue 1/2-like C-terminal" evidence="3">
    <location>
        <begin position="31"/>
        <end position="158"/>
    </location>
</feature>
<reference evidence="4 5" key="1">
    <citation type="submission" date="2020-04" db="EMBL/GenBank/DDBJ databases">
        <authorList>
            <person name="De Canck E."/>
        </authorList>
    </citation>
    <scope>NUCLEOTIDE SEQUENCE [LARGE SCALE GENOMIC DNA]</scope>
    <source>
        <strain evidence="4 5">LMG 3441</strain>
    </source>
</reference>
<dbReference type="CDD" id="cd07814">
    <property type="entry name" value="SRPBCC_CalC_Aha1-like"/>
    <property type="match status" value="1"/>
</dbReference>
<name>A0A6S6ZSQ8_9BURK</name>
<proteinExistence type="inferred from homology"/>
<comment type="similarity">
    <text evidence="1">Belongs to the AHA1 family.</text>
</comment>
<evidence type="ECO:0000259" key="3">
    <source>
        <dbReference type="Pfam" id="PF08327"/>
    </source>
</evidence>
<evidence type="ECO:0000313" key="4">
    <source>
        <dbReference type="EMBL" id="CAB3683622.1"/>
    </source>
</evidence>
<protein>
    <recommendedName>
        <fullName evidence="3">Activator of Hsp90 ATPase homologue 1/2-like C-terminal domain-containing protein</fullName>
    </recommendedName>
</protein>
<dbReference type="Proteomes" id="UP000494269">
    <property type="component" value="Unassembled WGS sequence"/>
</dbReference>
<dbReference type="SUPFAM" id="SSF55961">
    <property type="entry name" value="Bet v1-like"/>
    <property type="match status" value="1"/>
</dbReference>
<feature type="compositionally biased region" description="Basic and acidic residues" evidence="2">
    <location>
        <begin position="1"/>
        <end position="10"/>
    </location>
</feature>
<organism evidence="4 5">
    <name type="scientific">Achromobacter kerstersii</name>
    <dbReference type="NCBI Taxonomy" id="1353890"/>
    <lineage>
        <taxon>Bacteria</taxon>
        <taxon>Pseudomonadati</taxon>
        <taxon>Pseudomonadota</taxon>
        <taxon>Betaproteobacteria</taxon>
        <taxon>Burkholderiales</taxon>
        <taxon>Alcaligenaceae</taxon>
        <taxon>Achromobacter</taxon>
    </lineage>
</organism>
<dbReference type="InterPro" id="IPR023393">
    <property type="entry name" value="START-like_dom_sf"/>
</dbReference>
<keyword evidence="5" id="KW-1185">Reference proteome</keyword>
<dbReference type="Pfam" id="PF08327">
    <property type="entry name" value="AHSA1"/>
    <property type="match status" value="1"/>
</dbReference>
<feature type="region of interest" description="Disordered" evidence="2">
    <location>
        <begin position="1"/>
        <end position="20"/>
    </location>
</feature>
<dbReference type="EMBL" id="CADIJQ010000001">
    <property type="protein sequence ID" value="CAB3683622.1"/>
    <property type="molecule type" value="Genomic_DNA"/>
</dbReference>
<accession>A0A6S6ZSQ8</accession>
<dbReference type="Gene3D" id="3.30.530.20">
    <property type="match status" value="1"/>
</dbReference>
<gene>
    <name evidence="4" type="ORF">LMG3441_01734</name>
</gene>
<evidence type="ECO:0000256" key="2">
    <source>
        <dbReference type="SAM" id="MobiDB-lite"/>
    </source>
</evidence>
<sequence length="162" mass="17965">MATQRPEDIPSPHGTSGNAPLELRLTRRFTASAERVWRAWTDPQALMRWFGPAGTQRVLLAETDVRVGGVYQVGFVTDDGQAHYASGVYREVEPQRRLVFTWAWRDTPDETSLITLELTPAQGGTDLAFLQTPFVDQATRDGHETGWAGAMDRLADHLASAV</sequence>